<proteinExistence type="predicted"/>
<dbReference type="Gene3D" id="3.30.505.10">
    <property type="entry name" value="SH2 domain"/>
    <property type="match status" value="1"/>
</dbReference>
<dbReference type="WBParaSite" id="SBAD_0000378501-mRNA-1">
    <property type="protein sequence ID" value="SBAD_0000378501-mRNA-1"/>
    <property type="gene ID" value="SBAD_0000378501"/>
</dbReference>
<dbReference type="AlphaFoldDB" id="A0A183IJ25"/>
<reference evidence="2 3" key="2">
    <citation type="submission" date="2018-11" db="EMBL/GenBank/DDBJ databases">
        <authorList>
            <consortium name="Pathogen Informatics"/>
        </authorList>
    </citation>
    <scope>NUCLEOTIDE SEQUENCE [LARGE SCALE GENOMIC DNA]</scope>
</reference>
<name>A0A183IJ25_9BILA</name>
<dbReference type="Pfam" id="PF23205">
    <property type="entry name" value="DUF7063"/>
    <property type="match status" value="1"/>
</dbReference>
<keyword evidence="3" id="KW-1185">Reference proteome</keyword>
<gene>
    <name evidence="2" type="ORF">SBAD_LOCUS3621</name>
</gene>
<dbReference type="SUPFAM" id="SSF55550">
    <property type="entry name" value="SH2 domain"/>
    <property type="match status" value="1"/>
</dbReference>
<evidence type="ECO:0000259" key="1">
    <source>
        <dbReference type="Pfam" id="PF23205"/>
    </source>
</evidence>
<accession>A0A183IJ25</accession>
<dbReference type="InterPro" id="IPR036860">
    <property type="entry name" value="SH2_dom_sf"/>
</dbReference>
<evidence type="ECO:0000313" key="4">
    <source>
        <dbReference type="WBParaSite" id="SBAD_0000378501-mRNA-1"/>
    </source>
</evidence>
<evidence type="ECO:0000313" key="2">
    <source>
        <dbReference type="EMBL" id="VDP01814.1"/>
    </source>
</evidence>
<protein>
    <submittedName>
        <fullName evidence="4">SH2 domain-containing protein</fullName>
    </submittedName>
</protein>
<dbReference type="Proteomes" id="UP000270296">
    <property type="component" value="Unassembled WGS sequence"/>
</dbReference>
<reference evidence="4" key="1">
    <citation type="submission" date="2016-06" db="UniProtKB">
        <authorList>
            <consortium name="WormBaseParasite"/>
        </authorList>
    </citation>
    <scope>IDENTIFICATION</scope>
</reference>
<dbReference type="InterPro" id="IPR055491">
    <property type="entry name" value="DUF7063"/>
</dbReference>
<organism evidence="4">
    <name type="scientific">Soboliphyme baturini</name>
    <dbReference type="NCBI Taxonomy" id="241478"/>
    <lineage>
        <taxon>Eukaryota</taxon>
        <taxon>Metazoa</taxon>
        <taxon>Ecdysozoa</taxon>
        <taxon>Nematoda</taxon>
        <taxon>Enoplea</taxon>
        <taxon>Dorylaimia</taxon>
        <taxon>Dioctophymatida</taxon>
        <taxon>Dioctophymatoidea</taxon>
        <taxon>Soboliphymatidae</taxon>
        <taxon>Soboliphyme</taxon>
    </lineage>
</organism>
<sequence length="191" mass="21813">MSSVSSCLSWYDKGSDQPLDPNEFVAQSARECALLDHRPPQPLYLLPYYHGTLTVEDAEDRLHLRGQFLLFQTMELQLQIMVLGENDQSYSLPIHQDPDSTSFWIQPEDMELQFTAVEKLITYYITYKIPIKALSRERNKRESVIKIFREPGISSSKFCVVILATGPLLLTSVDQDTQSFCGTTPGRMSQE</sequence>
<feature type="domain" description="DUF7063" evidence="1">
    <location>
        <begin position="44"/>
        <end position="127"/>
    </location>
</feature>
<evidence type="ECO:0000313" key="3">
    <source>
        <dbReference type="Proteomes" id="UP000270296"/>
    </source>
</evidence>
<dbReference type="EMBL" id="UZAM01007850">
    <property type="protein sequence ID" value="VDP01814.1"/>
    <property type="molecule type" value="Genomic_DNA"/>
</dbReference>